<reference evidence="2" key="1">
    <citation type="submission" date="2020-05" db="EMBL/GenBank/DDBJ databases">
        <title>Phylogenomic resolution of chytrid fungi.</title>
        <authorList>
            <person name="Stajich J.E."/>
            <person name="Amses K."/>
            <person name="Simmons R."/>
            <person name="Seto K."/>
            <person name="Myers J."/>
            <person name="Bonds A."/>
            <person name="Quandt C.A."/>
            <person name="Barry K."/>
            <person name="Liu P."/>
            <person name="Grigoriev I."/>
            <person name="Longcore J.E."/>
            <person name="James T.Y."/>
        </authorList>
    </citation>
    <scope>NUCLEOTIDE SEQUENCE</scope>
    <source>
        <strain evidence="2">PLAUS21</strain>
    </source>
</reference>
<keyword evidence="3" id="KW-1185">Reference proteome</keyword>
<keyword evidence="1" id="KW-0472">Membrane</keyword>
<gene>
    <name evidence="2" type="ORF">HK103_005304</name>
</gene>
<feature type="transmembrane region" description="Helical" evidence="1">
    <location>
        <begin position="234"/>
        <end position="253"/>
    </location>
</feature>
<feature type="transmembrane region" description="Helical" evidence="1">
    <location>
        <begin position="551"/>
        <end position="576"/>
    </location>
</feature>
<comment type="caution">
    <text evidence="2">The sequence shown here is derived from an EMBL/GenBank/DDBJ whole genome shotgun (WGS) entry which is preliminary data.</text>
</comment>
<sequence length="661" mass="72526">MDGSVDRPRKVKQVSEKALHSRRLSLIEGVNTGDTFKNIASKKLSASNLIEQNEGKEQALTGKLGVSDNNGSENELGGGFRVTGIDGGLPKKDNKSVASSVFNTNRFLKELHEPISLKFRVCFTVFWSIGWQILLIILYGYLNRGLIFPSDSNLSQLVVNVVVFFGKIAGIYFAHSSVTLCVSIYFAIRLTSPEGYSIIPCIYVRQHTLKKITMVKSLTLNSPCRSALQNINKLYIFLDFMNLLALFVNMGIYTDSMRTQAAPVNCIIYKPQPSTLDRNFPTLNYAMGVAKTSFSASIGYMRADLPIGNQGNSSKFVMIPSLIDAAQDHQVIIGYGHSMNVSSQCICASTVNSPVFNQLSYLNNTVFDSMTSRVTAISPSQGMVNYVSNYGDYIQLTTFLAGYNICGEDLSISPLCITTVFNYYLSVINVEIVTDGTSASLAPIGATIESNISPGSLADIEPALSSILGGTLSSNLLPKESSGKINPLLKWSTVDLQQISFGRISSGMEVLVSYLIRTGIQRTFRPFGTKCPTTLVNESQTTMYLSDSSTIIGYVMSAVLVILGVLQFYVVGLWLARKDPILPALRLFQEKQYFVVMVNSSAVVEEIDDLCNAENYRIWQAADKKLRMGEDLATVSDPDSGTITLGKPKLIHPFKSGRNYQ</sequence>
<evidence type="ECO:0000256" key="1">
    <source>
        <dbReference type="SAM" id="Phobius"/>
    </source>
</evidence>
<dbReference type="Proteomes" id="UP001210925">
    <property type="component" value="Unassembled WGS sequence"/>
</dbReference>
<organism evidence="2 3">
    <name type="scientific">Boothiomyces macroporosus</name>
    <dbReference type="NCBI Taxonomy" id="261099"/>
    <lineage>
        <taxon>Eukaryota</taxon>
        <taxon>Fungi</taxon>
        <taxon>Fungi incertae sedis</taxon>
        <taxon>Chytridiomycota</taxon>
        <taxon>Chytridiomycota incertae sedis</taxon>
        <taxon>Chytridiomycetes</taxon>
        <taxon>Rhizophydiales</taxon>
        <taxon>Terramycetaceae</taxon>
        <taxon>Boothiomyces</taxon>
    </lineage>
</organism>
<evidence type="ECO:0000313" key="3">
    <source>
        <dbReference type="Proteomes" id="UP001210925"/>
    </source>
</evidence>
<feature type="transmembrane region" description="Helical" evidence="1">
    <location>
        <begin position="121"/>
        <end position="142"/>
    </location>
</feature>
<dbReference type="EMBL" id="JADGKB010000049">
    <property type="protein sequence ID" value="KAJ3256561.1"/>
    <property type="molecule type" value="Genomic_DNA"/>
</dbReference>
<feature type="transmembrane region" description="Helical" evidence="1">
    <location>
        <begin position="162"/>
        <end position="188"/>
    </location>
</feature>
<name>A0AAD5UI61_9FUNG</name>
<keyword evidence="1" id="KW-1133">Transmembrane helix</keyword>
<proteinExistence type="predicted"/>
<evidence type="ECO:0000313" key="2">
    <source>
        <dbReference type="EMBL" id="KAJ3256561.1"/>
    </source>
</evidence>
<keyword evidence="1" id="KW-0812">Transmembrane</keyword>
<protein>
    <submittedName>
        <fullName evidence="2">Uncharacterized protein</fullName>
    </submittedName>
</protein>
<dbReference type="AlphaFoldDB" id="A0AAD5UI61"/>
<accession>A0AAD5UI61</accession>